<protein>
    <recommendedName>
        <fullName evidence="3">Glycosyl transferase CAP10 domain-containing protein</fullName>
    </recommendedName>
</protein>
<dbReference type="PANTHER" id="PTHR12203">
    <property type="entry name" value="KDEL LYS-ASP-GLU-LEU CONTAINING - RELATED"/>
    <property type="match status" value="1"/>
</dbReference>
<sequence length="123" mass="14495">MTIEEQLRYKILINLEGNDVSSGLKWMLLSTSVVLMSPPTRTSWAMEELLEPFVHYVPLAENGSNAEEMVRWILDNDEKAQRIAERATLFMEDMLYHPDAEKDEQKIKREIMKRYRAHWTPTP</sequence>
<dbReference type="AlphaFoldDB" id="A0A7S0B2S3"/>
<comment type="similarity">
    <text evidence="1">Belongs to the glycosyltransferase 90 family.</text>
</comment>
<evidence type="ECO:0000256" key="2">
    <source>
        <dbReference type="ARBA" id="ARBA00022679"/>
    </source>
</evidence>
<organism evidence="4">
    <name type="scientific">Minutocellus polymorphus</name>
    <dbReference type="NCBI Taxonomy" id="265543"/>
    <lineage>
        <taxon>Eukaryota</taxon>
        <taxon>Sar</taxon>
        <taxon>Stramenopiles</taxon>
        <taxon>Ochrophyta</taxon>
        <taxon>Bacillariophyta</taxon>
        <taxon>Mediophyceae</taxon>
        <taxon>Cymatosirophycidae</taxon>
        <taxon>Cymatosirales</taxon>
        <taxon>Cymatosiraceae</taxon>
        <taxon>Minutocellus</taxon>
    </lineage>
</organism>
<dbReference type="PANTHER" id="PTHR12203:SF35">
    <property type="entry name" value="PROTEIN O-GLUCOSYLTRANSFERASE 1"/>
    <property type="match status" value="1"/>
</dbReference>
<dbReference type="Pfam" id="PF05686">
    <property type="entry name" value="Glyco_transf_90"/>
    <property type="match status" value="1"/>
</dbReference>
<proteinExistence type="inferred from homology"/>
<reference evidence="4" key="1">
    <citation type="submission" date="2021-01" db="EMBL/GenBank/DDBJ databases">
        <authorList>
            <person name="Corre E."/>
            <person name="Pelletier E."/>
            <person name="Niang G."/>
            <person name="Scheremetjew M."/>
            <person name="Finn R."/>
            <person name="Kale V."/>
            <person name="Holt S."/>
            <person name="Cochrane G."/>
            <person name="Meng A."/>
            <person name="Brown T."/>
            <person name="Cohen L."/>
        </authorList>
    </citation>
    <scope>NUCLEOTIDE SEQUENCE</scope>
    <source>
        <strain evidence="4">CCMP3303</strain>
    </source>
</reference>
<evidence type="ECO:0000256" key="1">
    <source>
        <dbReference type="ARBA" id="ARBA00010118"/>
    </source>
</evidence>
<evidence type="ECO:0000313" key="4">
    <source>
        <dbReference type="EMBL" id="CAD8380980.1"/>
    </source>
</evidence>
<accession>A0A7S0B2S3</accession>
<dbReference type="InterPro" id="IPR051091">
    <property type="entry name" value="O-Glucosyltr/Glycosyltrsf_90"/>
</dbReference>
<dbReference type="GO" id="GO:0016740">
    <property type="term" value="F:transferase activity"/>
    <property type="evidence" value="ECO:0007669"/>
    <property type="project" value="UniProtKB-KW"/>
</dbReference>
<evidence type="ECO:0000259" key="3">
    <source>
        <dbReference type="Pfam" id="PF05686"/>
    </source>
</evidence>
<feature type="domain" description="Glycosyl transferase CAP10" evidence="3">
    <location>
        <begin position="2"/>
        <end position="95"/>
    </location>
</feature>
<gene>
    <name evidence="4" type="ORF">MPOL1434_LOCUS11304</name>
</gene>
<dbReference type="EMBL" id="HBEJ01019395">
    <property type="protein sequence ID" value="CAD8380980.1"/>
    <property type="molecule type" value="Transcribed_RNA"/>
</dbReference>
<dbReference type="InterPro" id="IPR006598">
    <property type="entry name" value="CAP10"/>
</dbReference>
<keyword evidence="2" id="KW-0808">Transferase</keyword>
<name>A0A7S0B2S3_9STRA</name>